<evidence type="ECO:0000313" key="5">
    <source>
        <dbReference type="Proteomes" id="UP001219630"/>
    </source>
</evidence>
<dbReference type="Proteomes" id="UP001219630">
    <property type="component" value="Chromosome"/>
</dbReference>
<dbReference type="Pfam" id="PF00563">
    <property type="entry name" value="EAL"/>
    <property type="match status" value="1"/>
</dbReference>
<dbReference type="PROSITE" id="PS50887">
    <property type="entry name" value="GGDEF"/>
    <property type="match status" value="1"/>
</dbReference>
<keyword evidence="1" id="KW-0472">Membrane</keyword>
<dbReference type="Gene3D" id="3.20.20.450">
    <property type="entry name" value="EAL domain"/>
    <property type="match status" value="1"/>
</dbReference>
<dbReference type="SUPFAM" id="SSF141868">
    <property type="entry name" value="EAL domain-like"/>
    <property type="match status" value="1"/>
</dbReference>
<dbReference type="Gene3D" id="3.30.70.270">
    <property type="match status" value="1"/>
</dbReference>
<dbReference type="SUPFAM" id="SSF55073">
    <property type="entry name" value="Nucleotide cyclase"/>
    <property type="match status" value="1"/>
</dbReference>
<dbReference type="InterPro" id="IPR050706">
    <property type="entry name" value="Cyclic-di-GMP_PDE-like"/>
</dbReference>
<name>A0ABY8G0J7_9GAMM</name>
<dbReference type="NCBIfam" id="NF008281">
    <property type="entry name" value="PRK11059.1"/>
    <property type="match status" value="1"/>
</dbReference>
<protein>
    <submittedName>
        <fullName evidence="4">RNase E specificity factor CsrD</fullName>
    </submittedName>
</protein>
<feature type="transmembrane region" description="Helical" evidence="1">
    <location>
        <begin position="6"/>
        <end position="33"/>
    </location>
</feature>
<sequence length="654" mass="73513">MGLTARLSILITLLTALAVLLMLVSSIFSFVCYSQQRMEHQLRAVAAGIDQALLVQPPDSIQFWLPAVMKAASIVELEIRDSHERLYLLRQPDLLRQSDLFVDGNDSALVYRHAELSLLHHTDVKVNVTYGDPLFGSPRYLKPALTVVLAILLIAILVFHAVRWLRRQMAGQVQLETRARRILAGERETVMYGSVHEWPAAASGALDQLLLDLVEAREARSRVDTLIRSFAAQDSQTGLNNRLFFENQLATQLEDPEEVGTHGVVMMIRLPDFDTLQETHGYGGVVEEYRNTLINLLSTFVLRYPSALLARYYHSDFTVLLPHCTLKEADSIASQLVKAIDILPSTPLIDREDILHIGICAYHGGQSTEQVMESVEDATRNAVLQGGNGWCVYDRRGPEKGRGSVKWRTLLEHTLLRGGPRLYQKPAITRSGEVHHREMFSRIYDGSQELLEAEYMPLVRQLGLTAGYDRQLINRVIALTVSWQDSVLAFPITVDSLLQRSFLRWLRETLLQCPKRQRERLLFELAESEVCQYIGRLRPILAMITGLGCRLAVTQAGLTLVSTAYIKSLRVEVIKLHPGLVRSLDKRPENQLFVSSLTEACKGTHAHVFASGVRTQEEWQTLIEKGVCGGQGDLFAASEPVSNTLKKYSPRTYV</sequence>
<evidence type="ECO:0000259" key="3">
    <source>
        <dbReference type="PROSITE" id="PS50887"/>
    </source>
</evidence>
<proteinExistence type="predicted"/>
<dbReference type="Pfam" id="PF00990">
    <property type="entry name" value="GGDEF"/>
    <property type="match status" value="1"/>
</dbReference>
<gene>
    <name evidence="4" type="primary">csrD</name>
    <name evidence="4" type="ORF">O1Q98_10020</name>
</gene>
<accession>A0ABY8G0J7</accession>
<dbReference type="RefSeq" id="WP_125257966.1">
    <property type="nucleotide sequence ID" value="NZ_CP114280.1"/>
</dbReference>
<evidence type="ECO:0000313" key="4">
    <source>
        <dbReference type="EMBL" id="WFN54066.1"/>
    </source>
</evidence>
<dbReference type="InterPro" id="IPR000160">
    <property type="entry name" value="GGDEF_dom"/>
</dbReference>
<evidence type="ECO:0000256" key="1">
    <source>
        <dbReference type="SAM" id="Phobius"/>
    </source>
</evidence>
<dbReference type="InterPro" id="IPR035919">
    <property type="entry name" value="EAL_sf"/>
</dbReference>
<keyword evidence="5" id="KW-1185">Reference proteome</keyword>
<dbReference type="InterPro" id="IPR043128">
    <property type="entry name" value="Rev_trsase/Diguanyl_cyclase"/>
</dbReference>
<dbReference type="Pfam" id="PF17157">
    <property type="entry name" value="GAPES4"/>
    <property type="match status" value="1"/>
</dbReference>
<feature type="domain" description="GGDEF" evidence="3">
    <location>
        <begin position="261"/>
        <end position="395"/>
    </location>
</feature>
<dbReference type="PANTHER" id="PTHR33121:SF32">
    <property type="entry name" value="RNASE E SPECIFICITY FACTOR CSRD"/>
    <property type="match status" value="1"/>
</dbReference>
<organism evidence="4 5">
    <name type="scientific">Dickeya lacustris</name>
    <dbReference type="NCBI Taxonomy" id="2259638"/>
    <lineage>
        <taxon>Bacteria</taxon>
        <taxon>Pseudomonadati</taxon>
        <taxon>Pseudomonadota</taxon>
        <taxon>Gammaproteobacteria</taxon>
        <taxon>Enterobacterales</taxon>
        <taxon>Pectobacteriaceae</taxon>
        <taxon>Dickeya</taxon>
    </lineage>
</organism>
<feature type="transmembrane region" description="Helical" evidence="1">
    <location>
        <begin position="144"/>
        <end position="165"/>
    </location>
</feature>
<reference evidence="4 5" key="1">
    <citation type="submission" date="2022-12" db="EMBL/GenBank/DDBJ databases">
        <title>Complete genome sequencing of Dickeya lacustris type strain LMG30899.</title>
        <authorList>
            <person name="Dobhal S."/>
            <person name="Arizala D."/>
            <person name="Arif M."/>
        </authorList>
    </citation>
    <scope>NUCLEOTIDE SEQUENCE [LARGE SCALE GENOMIC DNA]</scope>
    <source>
        <strain evidence="4 5">LMG30899</strain>
    </source>
</reference>
<dbReference type="PROSITE" id="PS50883">
    <property type="entry name" value="EAL"/>
    <property type="match status" value="1"/>
</dbReference>
<dbReference type="PANTHER" id="PTHR33121">
    <property type="entry name" value="CYCLIC DI-GMP PHOSPHODIESTERASE PDEF"/>
    <property type="match status" value="1"/>
</dbReference>
<dbReference type="SMART" id="SM00052">
    <property type="entry name" value="EAL"/>
    <property type="match status" value="1"/>
</dbReference>
<dbReference type="InterPro" id="IPR033423">
    <property type="entry name" value="GAPES4"/>
</dbReference>
<dbReference type="CDD" id="cd01948">
    <property type="entry name" value="EAL"/>
    <property type="match status" value="1"/>
</dbReference>
<dbReference type="InterPro" id="IPR001633">
    <property type="entry name" value="EAL_dom"/>
</dbReference>
<keyword evidence="1" id="KW-1133">Transmembrane helix</keyword>
<dbReference type="EMBL" id="CP114280">
    <property type="protein sequence ID" value="WFN54066.1"/>
    <property type="molecule type" value="Genomic_DNA"/>
</dbReference>
<keyword evidence="1" id="KW-0812">Transmembrane</keyword>
<dbReference type="SMART" id="SM00267">
    <property type="entry name" value="GGDEF"/>
    <property type="match status" value="1"/>
</dbReference>
<dbReference type="InterPro" id="IPR029787">
    <property type="entry name" value="Nucleotide_cyclase"/>
</dbReference>
<feature type="domain" description="EAL" evidence="2">
    <location>
        <begin position="404"/>
        <end position="652"/>
    </location>
</feature>
<evidence type="ECO:0000259" key="2">
    <source>
        <dbReference type="PROSITE" id="PS50883"/>
    </source>
</evidence>